<evidence type="ECO:0000256" key="2">
    <source>
        <dbReference type="ARBA" id="ARBA00023125"/>
    </source>
</evidence>
<feature type="region of interest" description="Disordered" evidence="5">
    <location>
        <begin position="596"/>
        <end position="655"/>
    </location>
</feature>
<dbReference type="EMBL" id="BSXU01005713">
    <property type="protein sequence ID" value="GMG55521.1"/>
    <property type="molecule type" value="Genomic_DNA"/>
</dbReference>
<dbReference type="OrthoDB" id="3477330at2759"/>
<evidence type="ECO:0000256" key="4">
    <source>
        <dbReference type="ARBA" id="ARBA00023242"/>
    </source>
</evidence>
<keyword evidence="8" id="KW-1185">Reference proteome</keyword>
<dbReference type="Gene3D" id="4.10.240.10">
    <property type="entry name" value="Zn(2)-C6 fungal-type DNA-binding domain"/>
    <property type="match status" value="1"/>
</dbReference>
<dbReference type="InterPro" id="IPR001138">
    <property type="entry name" value="Zn2Cys6_DnaBD"/>
</dbReference>
<dbReference type="SUPFAM" id="SSF57701">
    <property type="entry name" value="Zn2/Cys6 DNA-binding domain"/>
    <property type="match status" value="1"/>
</dbReference>
<accession>A0A9W6Z6T5</accession>
<dbReference type="CDD" id="cd00067">
    <property type="entry name" value="GAL4"/>
    <property type="match status" value="1"/>
</dbReference>
<reference evidence="7" key="1">
    <citation type="submission" date="2023-04" db="EMBL/GenBank/DDBJ databases">
        <title>Ambrosiozyma monospora NBRC 1965.</title>
        <authorList>
            <person name="Ichikawa N."/>
            <person name="Sato H."/>
            <person name="Tonouchi N."/>
        </authorList>
    </citation>
    <scope>NUCLEOTIDE SEQUENCE</scope>
    <source>
        <strain evidence="7">NBRC 1965</strain>
    </source>
</reference>
<dbReference type="PROSITE" id="PS50048">
    <property type="entry name" value="ZN2_CY6_FUNGAL_2"/>
    <property type="match status" value="1"/>
</dbReference>
<keyword evidence="3" id="KW-0804">Transcription</keyword>
<keyword evidence="4" id="KW-0539">Nucleus</keyword>
<dbReference type="AlphaFoldDB" id="A0A9W6Z6T5"/>
<evidence type="ECO:0000256" key="3">
    <source>
        <dbReference type="ARBA" id="ARBA00023163"/>
    </source>
</evidence>
<feature type="compositionally biased region" description="Basic and acidic residues" evidence="5">
    <location>
        <begin position="606"/>
        <end position="615"/>
    </location>
</feature>
<keyword evidence="1" id="KW-0805">Transcription regulation</keyword>
<dbReference type="PANTHER" id="PTHR31069:SF32">
    <property type="entry name" value="ARGININE METABOLISM REGULATION PROTEIN II"/>
    <property type="match status" value="1"/>
</dbReference>
<dbReference type="GO" id="GO:0003677">
    <property type="term" value="F:DNA binding"/>
    <property type="evidence" value="ECO:0007669"/>
    <property type="project" value="UniProtKB-KW"/>
</dbReference>
<evidence type="ECO:0000256" key="5">
    <source>
        <dbReference type="SAM" id="MobiDB-lite"/>
    </source>
</evidence>
<dbReference type="SMART" id="SM00066">
    <property type="entry name" value="GAL4"/>
    <property type="match status" value="1"/>
</dbReference>
<dbReference type="GO" id="GO:0000981">
    <property type="term" value="F:DNA-binding transcription factor activity, RNA polymerase II-specific"/>
    <property type="evidence" value="ECO:0007669"/>
    <property type="project" value="InterPro"/>
</dbReference>
<keyword evidence="2" id="KW-0238">DNA-binding</keyword>
<dbReference type="InterPro" id="IPR050675">
    <property type="entry name" value="OAF3"/>
</dbReference>
<evidence type="ECO:0000256" key="1">
    <source>
        <dbReference type="ARBA" id="ARBA00023015"/>
    </source>
</evidence>
<dbReference type="Proteomes" id="UP001165063">
    <property type="component" value="Unassembled WGS sequence"/>
</dbReference>
<feature type="compositionally biased region" description="Acidic residues" evidence="5">
    <location>
        <begin position="633"/>
        <end position="645"/>
    </location>
</feature>
<name>A0A9W6Z6T5_AMBMO</name>
<dbReference type="PANTHER" id="PTHR31069">
    <property type="entry name" value="OLEATE-ACTIVATED TRANSCRIPTION FACTOR 1-RELATED"/>
    <property type="match status" value="1"/>
</dbReference>
<dbReference type="InterPro" id="IPR036864">
    <property type="entry name" value="Zn2-C6_fun-type_DNA-bd_sf"/>
</dbReference>
<dbReference type="GO" id="GO:0008270">
    <property type="term" value="F:zinc ion binding"/>
    <property type="evidence" value="ECO:0007669"/>
    <property type="project" value="InterPro"/>
</dbReference>
<evidence type="ECO:0000313" key="8">
    <source>
        <dbReference type="Proteomes" id="UP001165063"/>
    </source>
</evidence>
<protein>
    <submittedName>
        <fullName evidence="7">Unnamed protein product</fullName>
    </submittedName>
</protein>
<comment type="caution">
    <text evidence="7">The sequence shown here is derived from an EMBL/GenBank/DDBJ whole genome shotgun (WGS) entry which is preliminary data.</text>
</comment>
<feature type="region of interest" description="Disordered" evidence="5">
    <location>
        <begin position="1"/>
        <end position="25"/>
    </location>
</feature>
<dbReference type="Pfam" id="PF00172">
    <property type="entry name" value="Zn_clus"/>
    <property type="match status" value="1"/>
</dbReference>
<proteinExistence type="predicted"/>
<gene>
    <name evidence="7" type="ORF">Amon01_000759600</name>
</gene>
<evidence type="ECO:0000259" key="6">
    <source>
        <dbReference type="PROSITE" id="PS50048"/>
    </source>
</evidence>
<evidence type="ECO:0000313" key="7">
    <source>
        <dbReference type="EMBL" id="GMG55521.1"/>
    </source>
</evidence>
<organism evidence="7 8">
    <name type="scientific">Ambrosiozyma monospora</name>
    <name type="common">Yeast</name>
    <name type="synonym">Endomycopsis monosporus</name>
    <dbReference type="NCBI Taxonomy" id="43982"/>
    <lineage>
        <taxon>Eukaryota</taxon>
        <taxon>Fungi</taxon>
        <taxon>Dikarya</taxon>
        <taxon>Ascomycota</taxon>
        <taxon>Saccharomycotina</taxon>
        <taxon>Pichiomycetes</taxon>
        <taxon>Pichiales</taxon>
        <taxon>Pichiaceae</taxon>
        <taxon>Ambrosiozyma</taxon>
    </lineage>
</organism>
<sequence>MTTPSTTRKRKTKYNGKSGGPVQKKQIKRRTFTGCETCRNRKVKCDGRRPTCLRCEKSNIECLGYDIKLKFSELLTTMPDGSMGNIDLEKLDISASGSTGFQRRQIPFMKFGKDSVFKYFEDIDPVMELMDTLEWNSKDLPKFQGPFGCFVVDSAHLLRSNYGISRRTMKNGSGVANAAKCLDLESEVVHSNHLRSMMVQPAEAHHGNVTVENARLEKDQLIPRNIWIHPRLQIDALLTYKSIVGDAEASSDDWDKVQETIFPEFYHKPYQNRIVDNFNTTWDMYGHIIRKRIREYLIAIDDPQKNLPEDDVTFKMIMVAPKTEDLIRTFTKTCHNMMYLSCKKSFLDNIMSPIIYKLMGEMYISDPYTGMGEKGDQRTVADFHDMDDSIFKEFCKLIRQALASSVLSIASFNQYRILFNDFGLYEGSKNYLKCCLAFRGLSVCYLSQIIQIITIKCNDTDPLKVRNTQILNRLVSVGMIKEFMLCLILGIKQDEMLNVIHNYNVLYTFTNQVVQYIKSLNCQDPQLDEILLWFKYMFVFFRSTSKIDAMNYVFGGDKEVFADLNESYNMSKNFNFDDSFKPEEFTRIEIKPVESHSDENLQSLDETNRRRDGRNYNHSGDSGNNGGRGTDSDTSDEDSDTDSDSDSYPVFHSEL</sequence>
<dbReference type="PROSITE" id="PS00463">
    <property type="entry name" value="ZN2_CY6_FUNGAL_1"/>
    <property type="match status" value="1"/>
</dbReference>
<feature type="domain" description="Zn(2)-C6 fungal-type" evidence="6">
    <location>
        <begin position="34"/>
        <end position="62"/>
    </location>
</feature>